<accession>A0A9W7ZG14</accession>
<evidence type="ECO:0000256" key="4">
    <source>
        <dbReference type="ARBA" id="ARBA00013100"/>
    </source>
</evidence>
<dbReference type="Gene3D" id="3.30.479.10">
    <property type="entry name" value="6-pyruvoyl tetrahydropterin synthase/QueD"/>
    <property type="match status" value="1"/>
</dbReference>
<evidence type="ECO:0000313" key="11">
    <source>
        <dbReference type="EMBL" id="KAJ1906657.1"/>
    </source>
</evidence>
<dbReference type="GO" id="GO:0005739">
    <property type="term" value="C:mitochondrion"/>
    <property type="evidence" value="ECO:0007669"/>
    <property type="project" value="TreeGrafter"/>
</dbReference>
<dbReference type="InterPro" id="IPR007115">
    <property type="entry name" value="6-PTP_synth/QueD"/>
</dbReference>
<comment type="pathway">
    <text evidence="2">Cofactor biosynthesis; tetrahydrobiopterin biosynthesis; tetrahydrobiopterin from 7,8-dihydroneopterin triphosphate: step 1/3.</text>
</comment>
<reference evidence="11" key="1">
    <citation type="submission" date="2022-07" db="EMBL/GenBank/DDBJ databases">
        <title>Phylogenomic reconstructions and comparative analyses of Kickxellomycotina fungi.</title>
        <authorList>
            <person name="Reynolds N.K."/>
            <person name="Stajich J.E."/>
            <person name="Barry K."/>
            <person name="Grigoriev I.V."/>
            <person name="Crous P."/>
            <person name="Smith M.E."/>
        </authorList>
    </citation>
    <scope>NUCLEOTIDE SEQUENCE</scope>
    <source>
        <strain evidence="11">RSA 861</strain>
    </source>
</reference>
<evidence type="ECO:0000256" key="10">
    <source>
        <dbReference type="SAM" id="MobiDB-lite"/>
    </source>
</evidence>
<comment type="similarity">
    <text evidence="3">Belongs to the PTPS family.</text>
</comment>
<dbReference type="FunFam" id="3.30.479.10:FF:000003">
    <property type="entry name" value="6-pyruvoyl tetrahydrobiopterin synthase"/>
    <property type="match status" value="1"/>
</dbReference>
<keyword evidence="7" id="KW-0862">Zinc</keyword>
<keyword evidence="6" id="KW-0479">Metal-binding</keyword>
<evidence type="ECO:0000256" key="7">
    <source>
        <dbReference type="ARBA" id="ARBA00022833"/>
    </source>
</evidence>
<evidence type="ECO:0000256" key="2">
    <source>
        <dbReference type="ARBA" id="ARBA00005126"/>
    </source>
</evidence>
<dbReference type="GO" id="GO:0046872">
    <property type="term" value="F:metal ion binding"/>
    <property type="evidence" value="ECO:0007669"/>
    <property type="project" value="UniProtKB-KW"/>
</dbReference>
<keyword evidence="9" id="KW-0456">Lyase</keyword>
<evidence type="ECO:0000256" key="8">
    <source>
        <dbReference type="ARBA" id="ARBA00023007"/>
    </source>
</evidence>
<dbReference type="GO" id="GO:0003874">
    <property type="term" value="F:6-pyruvoyltetrahydropterin synthase activity"/>
    <property type="evidence" value="ECO:0007669"/>
    <property type="project" value="UniProtKB-EC"/>
</dbReference>
<evidence type="ECO:0000313" key="12">
    <source>
        <dbReference type="Proteomes" id="UP001150569"/>
    </source>
</evidence>
<dbReference type="SUPFAM" id="SSF55620">
    <property type="entry name" value="Tetrahydrobiopterin biosynthesis enzymes-like"/>
    <property type="match status" value="1"/>
</dbReference>
<evidence type="ECO:0000256" key="9">
    <source>
        <dbReference type="ARBA" id="ARBA00023239"/>
    </source>
</evidence>
<dbReference type="AlphaFoldDB" id="A0A9W7ZG14"/>
<evidence type="ECO:0000256" key="3">
    <source>
        <dbReference type="ARBA" id="ARBA00009164"/>
    </source>
</evidence>
<comment type="cofactor">
    <cofactor evidence="1">
        <name>Zn(2+)</name>
        <dbReference type="ChEBI" id="CHEBI:29105"/>
    </cofactor>
</comment>
<dbReference type="GO" id="GO:0006729">
    <property type="term" value="P:tetrahydrobiopterin biosynthetic process"/>
    <property type="evidence" value="ECO:0007669"/>
    <property type="project" value="UniProtKB-KW"/>
</dbReference>
<evidence type="ECO:0000256" key="6">
    <source>
        <dbReference type="ARBA" id="ARBA00022723"/>
    </source>
</evidence>
<protein>
    <recommendedName>
        <fullName evidence="5">6-pyruvoyl tetrahydrobiopterin synthase</fullName>
        <ecNumber evidence="4">4.2.3.12</ecNumber>
    </recommendedName>
</protein>
<dbReference type="InterPro" id="IPR038418">
    <property type="entry name" value="6-PTP_synth/QueD_sf"/>
</dbReference>
<dbReference type="PROSITE" id="PS00988">
    <property type="entry name" value="PTPS_2"/>
    <property type="match status" value="1"/>
</dbReference>
<feature type="non-terminal residue" evidence="11">
    <location>
        <position position="1"/>
    </location>
</feature>
<name>A0A9W7ZG14_9FUNG</name>
<dbReference type="OrthoDB" id="14045at2759"/>
<dbReference type="Proteomes" id="UP001150569">
    <property type="component" value="Unassembled WGS sequence"/>
</dbReference>
<keyword evidence="12" id="KW-1185">Reference proteome</keyword>
<keyword evidence="8" id="KW-0783">Tetrahydrobiopterin biosynthesis</keyword>
<feature type="region of interest" description="Disordered" evidence="10">
    <location>
        <begin position="38"/>
        <end position="60"/>
    </location>
</feature>
<dbReference type="PANTHER" id="PTHR12589:SF7">
    <property type="entry name" value="6-PYRUVOYL TETRAHYDROBIOPTERIN SYNTHASE"/>
    <property type="match status" value="1"/>
</dbReference>
<evidence type="ECO:0000256" key="1">
    <source>
        <dbReference type="ARBA" id="ARBA00001947"/>
    </source>
</evidence>
<sequence>MPPIAYLSRSVTFSAAHRLHSQRLTPEENVQVYGKCNHPNGHGHNYKGEHRDLSSNANGEEPELCVKGEIDPITGMVMNLTELKECIAACITEPLDHKNLDRDVAYFSERPSTIENIAVFIWDSVDQHLGSGWLHRIRLHETDQNYVEYFG</sequence>
<comment type="caution">
    <text evidence="11">The sequence shown here is derived from an EMBL/GenBank/DDBJ whole genome shotgun (WGS) entry which is preliminary data.</text>
</comment>
<organism evidence="11 12">
    <name type="scientific">Tieghemiomyces parasiticus</name>
    <dbReference type="NCBI Taxonomy" id="78921"/>
    <lineage>
        <taxon>Eukaryota</taxon>
        <taxon>Fungi</taxon>
        <taxon>Fungi incertae sedis</taxon>
        <taxon>Zoopagomycota</taxon>
        <taxon>Kickxellomycotina</taxon>
        <taxon>Dimargaritomycetes</taxon>
        <taxon>Dimargaritales</taxon>
        <taxon>Dimargaritaceae</taxon>
        <taxon>Tieghemiomyces</taxon>
    </lineage>
</organism>
<evidence type="ECO:0000256" key="5">
    <source>
        <dbReference type="ARBA" id="ARBA00015587"/>
    </source>
</evidence>
<dbReference type="EC" id="4.2.3.12" evidence="4"/>
<gene>
    <name evidence="11" type="ORF">IWQ60_012026</name>
</gene>
<proteinExistence type="inferred from homology"/>
<dbReference type="Pfam" id="PF01242">
    <property type="entry name" value="PTPS"/>
    <property type="match status" value="1"/>
</dbReference>
<dbReference type="PANTHER" id="PTHR12589">
    <property type="entry name" value="PYRUVOYL TETRAHYDROBIOPTERIN SYNTHASE"/>
    <property type="match status" value="1"/>
</dbReference>
<dbReference type="InterPro" id="IPR022469">
    <property type="entry name" value="PTPS_His_AS"/>
</dbReference>
<dbReference type="EMBL" id="JANBPT010001564">
    <property type="protein sequence ID" value="KAJ1906657.1"/>
    <property type="molecule type" value="Genomic_DNA"/>
</dbReference>